<dbReference type="Gene3D" id="3.40.50.720">
    <property type="entry name" value="NAD(P)-binding Rossmann-like Domain"/>
    <property type="match status" value="1"/>
</dbReference>
<reference evidence="4" key="1">
    <citation type="journal article" date="2011" name="Environ. Microbiol.">
        <title>Time-series analyses of Monterey Bay coastal microbial picoplankton using a 'genome proxy' microarray.</title>
        <authorList>
            <person name="Rich V.I."/>
            <person name="Pham V.D."/>
            <person name="Eppley J."/>
            <person name="Shi Y."/>
            <person name="DeLong E.F."/>
        </authorList>
    </citation>
    <scope>NUCLEOTIDE SEQUENCE</scope>
</reference>
<name>E0XY50_9DELT</name>
<accession>E0XY50</accession>
<dbReference type="GO" id="GO:0016614">
    <property type="term" value="F:oxidoreductase activity, acting on CH-OH group of donors"/>
    <property type="evidence" value="ECO:0007669"/>
    <property type="project" value="UniProtKB-ARBA"/>
</dbReference>
<dbReference type="AlphaFoldDB" id="E0XY50"/>
<dbReference type="Pfam" id="PF13561">
    <property type="entry name" value="adh_short_C2"/>
    <property type="match status" value="1"/>
</dbReference>
<protein>
    <submittedName>
        <fullName evidence="4">8 dehydrogenases with different specificities (Related to short-chain alcohol dehydrogenases)</fullName>
    </submittedName>
</protein>
<dbReference type="SUPFAM" id="SSF51735">
    <property type="entry name" value="NAD(P)-binding Rossmann-fold domains"/>
    <property type="match status" value="1"/>
</dbReference>
<dbReference type="InterPro" id="IPR002347">
    <property type="entry name" value="SDR_fam"/>
</dbReference>
<keyword evidence="2" id="KW-0560">Oxidoreductase</keyword>
<dbReference type="InterPro" id="IPR020904">
    <property type="entry name" value="Sc_DH/Rdtase_CS"/>
</dbReference>
<evidence type="ECO:0000259" key="3">
    <source>
        <dbReference type="SMART" id="SM00822"/>
    </source>
</evidence>
<dbReference type="EMBL" id="GU474917">
    <property type="protein sequence ID" value="ADI19341.1"/>
    <property type="molecule type" value="Genomic_DNA"/>
</dbReference>
<evidence type="ECO:0000313" key="4">
    <source>
        <dbReference type="EMBL" id="ADI19341.1"/>
    </source>
</evidence>
<organism evidence="4">
    <name type="scientific">uncultured delta proteobacterium HF0500_03A04</name>
    <dbReference type="NCBI Taxonomy" id="710834"/>
    <lineage>
        <taxon>Bacteria</taxon>
        <taxon>Deltaproteobacteria</taxon>
        <taxon>environmental samples</taxon>
    </lineage>
</organism>
<dbReference type="PRINTS" id="PR00081">
    <property type="entry name" value="GDHRDH"/>
</dbReference>
<dbReference type="PANTHER" id="PTHR48107">
    <property type="entry name" value="NADPH-DEPENDENT ALDEHYDE REDUCTASE-LIKE PROTEIN, CHLOROPLASTIC-RELATED"/>
    <property type="match status" value="1"/>
</dbReference>
<evidence type="ECO:0000256" key="1">
    <source>
        <dbReference type="ARBA" id="ARBA00006484"/>
    </source>
</evidence>
<dbReference type="FunFam" id="3.40.50.720:FF:000084">
    <property type="entry name" value="Short-chain dehydrogenase reductase"/>
    <property type="match status" value="1"/>
</dbReference>
<dbReference type="SMART" id="SM00822">
    <property type="entry name" value="PKS_KR"/>
    <property type="match status" value="1"/>
</dbReference>
<dbReference type="PRINTS" id="PR00080">
    <property type="entry name" value="SDRFAMILY"/>
</dbReference>
<evidence type="ECO:0000256" key="2">
    <source>
        <dbReference type="ARBA" id="ARBA00023002"/>
    </source>
</evidence>
<dbReference type="InterPro" id="IPR036291">
    <property type="entry name" value="NAD(P)-bd_dom_sf"/>
</dbReference>
<sequence length="268" mass="27959">MFVVVRGFSKVPVEPCGDELMNKVLIVTGGSRGIGAATALLAAKQGYGVCVNYQTRVNAADSVVGAILAEGGRAIAVAGDISSEEEVVRVFGETEEQLGQVTALVNNAGVLEPQMRMEAMTPERWSRVLAINVIGSFLCAREAIKRMSMKSGGNGGVIVNVSSIAAKLGAPGEYVDYAASKAAVDAMTMGLAKEVATEGIRVNAVRPGVIYTEIHASGGEPKRVDRVKNSVPMKRGGNPEEVASAILWLLSEEASYVTGAFVDVSGGR</sequence>
<dbReference type="NCBIfam" id="NF004777">
    <property type="entry name" value="PRK06123.1"/>
    <property type="match status" value="1"/>
</dbReference>
<feature type="domain" description="Ketoreductase" evidence="3">
    <location>
        <begin position="23"/>
        <end position="210"/>
    </location>
</feature>
<dbReference type="PANTHER" id="PTHR48107:SF7">
    <property type="entry name" value="RE15974P"/>
    <property type="match status" value="1"/>
</dbReference>
<dbReference type="PROSITE" id="PS00061">
    <property type="entry name" value="ADH_SHORT"/>
    <property type="match status" value="1"/>
</dbReference>
<dbReference type="InterPro" id="IPR057326">
    <property type="entry name" value="KR_dom"/>
</dbReference>
<comment type="similarity">
    <text evidence="1">Belongs to the short-chain dehydrogenases/reductases (SDR) family.</text>
</comment>
<dbReference type="CDD" id="cd05233">
    <property type="entry name" value="SDR_c"/>
    <property type="match status" value="1"/>
</dbReference>
<proteinExistence type="inferred from homology"/>